<keyword evidence="1" id="KW-1133">Transmembrane helix</keyword>
<dbReference type="EMBL" id="LR798312">
    <property type="protein sequence ID" value="CAB5222778.1"/>
    <property type="molecule type" value="Genomic_DNA"/>
</dbReference>
<sequence>MIDPFTALAAIQTAVKLVKTAAKTVQDVESLGPVLGKFFSAKADAVKVISQSKQGKFSGSSMGKAIELELAIEQARAFEEEVKMLFFQSNKMDVWAKIVARAATMDKDAAHAARKEREAKQRRAKEIDEAVTLFLIILTAVAVLGATGWFVYEALQQCAGNCAINKG</sequence>
<feature type="transmembrane region" description="Helical" evidence="1">
    <location>
        <begin position="130"/>
        <end position="152"/>
    </location>
</feature>
<evidence type="ECO:0000313" key="2">
    <source>
        <dbReference type="EMBL" id="CAB5222778.1"/>
    </source>
</evidence>
<keyword evidence="1" id="KW-0472">Membrane</keyword>
<keyword evidence="1" id="KW-0812">Transmembrane</keyword>
<evidence type="ECO:0000256" key="1">
    <source>
        <dbReference type="SAM" id="Phobius"/>
    </source>
</evidence>
<protein>
    <submittedName>
        <fullName evidence="2">Uncharacterized protein</fullName>
    </submittedName>
</protein>
<reference evidence="2" key="1">
    <citation type="submission" date="2020-05" db="EMBL/GenBank/DDBJ databases">
        <authorList>
            <person name="Chiriac C."/>
            <person name="Salcher M."/>
            <person name="Ghai R."/>
            <person name="Kavagutti S V."/>
        </authorList>
    </citation>
    <scope>NUCLEOTIDE SEQUENCE</scope>
</reference>
<name>A0A6J7X100_9CAUD</name>
<proteinExistence type="predicted"/>
<organism evidence="2">
    <name type="scientific">uncultured Caudovirales phage</name>
    <dbReference type="NCBI Taxonomy" id="2100421"/>
    <lineage>
        <taxon>Viruses</taxon>
        <taxon>Duplodnaviria</taxon>
        <taxon>Heunggongvirae</taxon>
        <taxon>Uroviricota</taxon>
        <taxon>Caudoviricetes</taxon>
        <taxon>Peduoviridae</taxon>
        <taxon>Maltschvirus</taxon>
        <taxon>Maltschvirus maltsch</taxon>
    </lineage>
</organism>
<gene>
    <name evidence="2" type="ORF">UFOVP371_32</name>
</gene>
<accession>A0A6J7X100</accession>